<organism evidence="1">
    <name type="scientific">Desulfitobacterium hafniense</name>
    <name type="common">Desulfitobacterium frappieri</name>
    <dbReference type="NCBI Taxonomy" id="49338"/>
    <lineage>
        <taxon>Bacteria</taxon>
        <taxon>Bacillati</taxon>
        <taxon>Bacillota</taxon>
        <taxon>Clostridia</taxon>
        <taxon>Eubacteriales</taxon>
        <taxon>Desulfitobacteriaceae</taxon>
        <taxon>Desulfitobacterium</taxon>
    </lineage>
</organism>
<reference evidence="1" key="1">
    <citation type="submission" date="2014-07" db="EMBL/GenBank/DDBJ databases">
        <authorList>
            <person name="Hornung V.Bastian."/>
        </authorList>
    </citation>
    <scope>NUCLEOTIDE SEQUENCE</scope>
    <source>
        <strain evidence="1">PCE-S</strain>
    </source>
</reference>
<protein>
    <submittedName>
        <fullName evidence="1">Uncharacterized protein</fullName>
    </submittedName>
</protein>
<proteinExistence type="predicted"/>
<dbReference type="PATRIC" id="fig|49338.4.peg.2560"/>
<dbReference type="RefSeq" id="WP_208925683.1">
    <property type="nucleotide sequence ID" value="NZ_LK996017.1"/>
</dbReference>
<evidence type="ECO:0000313" key="1">
    <source>
        <dbReference type="EMBL" id="CDX02267.1"/>
    </source>
</evidence>
<gene>
    <name evidence="1" type="ORF">DPCES_2380</name>
</gene>
<accession>A0A098B1N8</accession>
<sequence length="143" mass="15864">MKKVVCMFLIGFMMVFSVIPVYAMRGENLKEQSIIAPLYTYIYAIVPGLSIDSSGRSTSFGAASTYSSSHTITLNVELQKLSGNSWIRIKDWSVSGPGVPGVETINDYYVTRGTYRVCVTVKVYDASNKLLETQSEYSAVKIY</sequence>
<dbReference type="EMBL" id="LK996017">
    <property type="protein sequence ID" value="CDX02267.1"/>
    <property type="molecule type" value="Genomic_DNA"/>
</dbReference>
<name>A0A098B1N8_DESHA</name>
<dbReference type="AlphaFoldDB" id="A0A098B1N8"/>